<reference evidence="1" key="1">
    <citation type="submission" date="2021-04" db="EMBL/GenBank/DDBJ databases">
        <title>Genomes of microviruses identified in yellow-bellied marmot fecal samples.</title>
        <authorList>
            <person name="Varsani A."/>
            <person name="Kraberger S."/>
            <person name="Chatterjee A."/>
            <person name="Richet C."/>
            <person name="Fontenele R.S."/>
            <person name="Schmidlin K."/>
            <person name="Blumstein D.T."/>
        </authorList>
    </citation>
    <scope>NUCLEOTIDE SEQUENCE</scope>
    <source>
        <strain evidence="1">Mar42</strain>
    </source>
</reference>
<sequence>MFRSGYISTGDCYRASDSITGCLLDIRGKNPRPFLVLDRSGFWASRLGAYCLTSRVRRKDVAYVMRFSFRELFTCLLRFPNFATALLACEYRGYDITARILLEYPFLQRYTSPISFGDIKCPPTTFD</sequence>
<accession>A0A8F5MLN6</accession>
<organism evidence="1">
    <name type="scientific">Microvirus mar42</name>
    <dbReference type="NCBI Taxonomy" id="2851177"/>
    <lineage>
        <taxon>Viruses</taxon>
        <taxon>Monodnaviria</taxon>
        <taxon>Sangervirae</taxon>
        <taxon>Phixviricota</taxon>
        <taxon>Malgrandaviricetes</taxon>
        <taxon>Petitvirales</taxon>
        <taxon>Microviridae</taxon>
    </lineage>
</organism>
<protein>
    <submittedName>
        <fullName evidence="1">Uncharacterized protein</fullName>
    </submittedName>
</protein>
<proteinExistence type="predicted"/>
<dbReference type="EMBL" id="MZ089788">
    <property type="protein sequence ID" value="QXN75208.1"/>
    <property type="molecule type" value="Genomic_DNA"/>
</dbReference>
<evidence type="ECO:0000313" key="1">
    <source>
        <dbReference type="EMBL" id="QXN75208.1"/>
    </source>
</evidence>
<name>A0A8F5MLN6_9VIRU</name>